<dbReference type="CDD" id="cd04301">
    <property type="entry name" value="NAT_SF"/>
    <property type="match status" value="1"/>
</dbReference>
<dbReference type="STRING" id="319970.RV00_GL001372"/>
<organism evidence="2 3">
    <name type="scientific">Enterococcus devriesei</name>
    <dbReference type="NCBI Taxonomy" id="319970"/>
    <lineage>
        <taxon>Bacteria</taxon>
        <taxon>Bacillati</taxon>
        <taxon>Bacillota</taxon>
        <taxon>Bacilli</taxon>
        <taxon>Lactobacillales</taxon>
        <taxon>Enterococcaceae</taxon>
        <taxon>Enterococcus</taxon>
    </lineage>
</organism>
<dbReference type="Pfam" id="PF13673">
    <property type="entry name" value="Acetyltransf_10"/>
    <property type="match status" value="1"/>
</dbReference>
<sequence>MVELYHYQHEMRKKMREIFGSELATQAAAFYLRYQVFVLEQGILPELEFDALDTPDRRYIVLFDGNLPVATARFQTINKTTLNPDRLCVAEEFRQQGLGKKLLVMLEKLGVAEGCETSLLSAEVSAQIFYEKLGYQVVSDIFEEDGISCVKMQKALAADE</sequence>
<dbReference type="Gene3D" id="3.40.630.30">
    <property type="match status" value="1"/>
</dbReference>
<dbReference type="InterPro" id="IPR000182">
    <property type="entry name" value="GNAT_dom"/>
</dbReference>
<evidence type="ECO:0000313" key="2">
    <source>
        <dbReference type="EMBL" id="OJG36927.1"/>
    </source>
</evidence>
<reference evidence="2 3" key="1">
    <citation type="submission" date="2014-12" db="EMBL/GenBank/DDBJ databases">
        <title>Draft genome sequences of 29 type strains of Enterococci.</title>
        <authorList>
            <person name="Zhong Z."/>
            <person name="Sun Z."/>
            <person name="Liu W."/>
            <person name="Zhang W."/>
            <person name="Zhang H."/>
        </authorList>
    </citation>
    <scope>NUCLEOTIDE SEQUENCE [LARGE SCALE GENOMIC DNA]</scope>
    <source>
        <strain evidence="2 3">DSM 22802</strain>
    </source>
</reference>
<evidence type="ECO:0000313" key="3">
    <source>
        <dbReference type="Proteomes" id="UP000183700"/>
    </source>
</evidence>
<accession>A0A1L8SY08</accession>
<feature type="domain" description="N-acetyltransferase" evidence="1">
    <location>
        <begin position="2"/>
        <end position="157"/>
    </location>
</feature>
<gene>
    <name evidence="2" type="ORF">RV00_GL001372</name>
</gene>
<dbReference type="SUPFAM" id="SSF55729">
    <property type="entry name" value="Acyl-CoA N-acyltransferases (Nat)"/>
    <property type="match status" value="1"/>
</dbReference>
<comment type="caution">
    <text evidence="2">The sequence shown here is derived from an EMBL/GenBank/DDBJ whole genome shotgun (WGS) entry which is preliminary data.</text>
</comment>
<evidence type="ECO:0000259" key="1">
    <source>
        <dbReference type="PROSITE" id="PS51186"/>
    </source>
</evidence>
<dbReference type="GO" id="GO:0016747">
    <property type="term" value="F:acyltransferase activity, transferring groups other than amino-acyl groups"/>
    <property type="evidence" value="ECO:0007669"/>
    <property type="project" value="InterPro"/>
</dbReference>
<keyword evidence="3" id="KW-1185">Reference proteome</keyword>
<proteinExistence type="predicted"/>
<dbReference type="EMBL" id="JXKM01000002">
    <property type="protein sequence ID" value="OJG36927.1"/>
    <property type="molecule type" value="Genomic_DNA"/>
</dbReference>
<name>A0A1L8SY08_9ENTE</name>
<protein>
    <recommendedName>
        <fullName evidence="1">N-acetyltransferase domain-containing protein</fullName>
    </recommendedName>
</protein>
<dbReference type="PROSITE" id="PS51186">
    <property type="entry name" value="GNAT"/>
    <property type="match status" value="1"/>
</dbReference>
<dbReference type="Proteomes" id="UP000183700">
    <property type="component" value="Unassembled WGS sequence"/>
</dbReference>
<dbReference type="AlphaFoldDB" id="A0A1L8SY08"/>
<dbReference type="InterPro" id="IPR016181">
    <property type="entry name" value="Acyl_CoA_acyltransferase"/>
</dbReference>